<evidence type="ECO:0000313" key="2">
    <source>
        <dbReference type="EMBL" id="OSP90245.1"/>
    </source>
</evidence>
<accession>A0A0D1KLE3</accession>
<dbReference type="EMBL" id="JWHT01000011">
    <property type="protein sequence ID" value="KIU25459.1"/>
    <property type="molecule type" value="Genomic_DNA"/>
</dbReference>
<dbReference type="EMBL" id="NDXJ01000003">
    <property type="protein sequence ID" value="OSP90245.1"/>
    <property type="molecule type" value="Genomic_DNA"/>
</dbReference>
<dbReference type="GeneID" id="66962724"/>
<evidence type="ECO:0000313" key="4">
    <source>
        <dbReference type="Proteomes" id="UP000193588"/>
    </source>
</evidence>
<dbReference type="Proteomes" id="UP000032289">
    <property type="component" value="Unassembled WGS sequence"/>
</dbReference>
<sequence>MRGNEIRQGNKLVGVQKLHTLMQSTREMPVQTAKLLQGAVEATMTKNGPIFVGRVYDSCIYRIGCGSIYEEFALKFATADERNKFANRFEAACREIGLAVHQSY</sequence>
<dbReference type="PATRIC" id="fig|137591.24.peg.356"/>
<protein>
    <submittedName>
        <fullName evidence="1">Uncharacterized protein</fullName>
    </submittedName>
</protein>
<dbReference type="RefSeq" id="WP_010374127.1">
    <property type="nucleotide sequence ID" value="NZ_BJEF01000010.1"/>
</dbReference>
<dbReference type="Proteomes" id="UP000193588">
    <property type="component" value="Unassembled WGS sequence"/>
</dbReference>
<evidence type="ECO:0000313" key="3">
    <source>
        <dbReference type="Proteomes" id="UP000032289"/>
    </source>
</evidence>
<dbReference type="AlphaFoldDB" id="A0A0D1KLE3"/>
<organism evidence="1 3">
    <name type="scientific">Weissella cibaria</name>
    <dbReference type="NCBI Taxonomy" id="137591"/>
    <lineage>
        <taxon>Bacteria</taxon>
        <taxon>Bacillati</taxon>
        <taxon>Bacillota</taxon>
        <taxon>Bacilli</taxon>
        <taxon>Lactobacillales</taxon>
        <taxon>Lactobacillaceae</taxon>
        <taxon>Weissella</taxon>
    </lineage>
</organism>
<reference evidence="1 3" key="1">
    <citation type="journal article" date="2015" name="Microbiology (Mosc.)">
        <title>Genomics of the Weissella cibaria species with an examination of its metabolic traits.</title>
        <authorList>
            <person name="Lynch K.M."/>
            <person name="Lucid A."/>
            <person name="Arendt E.K."/>
            <person name="Sleator R.D."/>
            <person name="Lucey B."/>
            <person name="Coffey A."/>
        </authorList>
    </citation>
    <scope>NUCLEOTIDE SEQUENCE [LARGE SCALE GENOMIC DNA]</scope>
    <source>
        <strain evidence="1 3">AB3b</strain>
    </source>
</reference>
<proteinExistence type="predicted"/>
<evidence type="ECO:0000313" key="1">
    <source>
        <dbReference type="EMBL" id="KIU25459.1"/>
    </source>
</evidence>
<comment type="caution">
    <text evidence="1">The sequence shown here is derived from an EMBL/GenBank/DDBJ whole genome shotgun (WGS) entry which is preliminary data.</text>
</comment>
<name>A0A0D1KLE3_9LACO</name>
<reference evidence="2 4" key="2">
    <citation type="submission" date="2017-04" db="EMBL/GenBank/DDBJ databases">
        <title>The genome sequence of Weissella cibaria isolated from wild Drosophila.</title>
        <authorList>
            <person name="Ricks N.J."/>
            <person name="Carroll C."/>
            <person name="Walters A."/>
            <person name="Newell P.D."/>
            <person name="Chaston J.M."/>
        </authorList>
    </citation>
    <scope>NUCLEOTIDE SEQUENCE [LARGE SCALE GENOMIC DNA]</scope>
    <source>
        <strain evidence="2 4">DmW_103</strain>
    </source>
</reference>
<gene>
    <name evidence="1" type="ORF">ab3b_00366</name>
    <name evidence="2" type="ORF">B9D04_02500</name>
</gene>
<dbReference type="OrthoDB" id="2146372at2"/>